<dbReference type="KEGG" id="rain:Rai3103_03305"/>
<evidence type="ECO:0000313" key="2">
    <source>
        <dbReference type="Proteomes" id="UP000386847"/>
    </source>
</evidence>
<accession>A0A5Q2FEZ1</accession>
<keyword evidence="2" id="KW-1185">Reference proteome</keyword>
<gene>
    <name evidence="1" type="ORF">Rai3103_03305</name>
</gene>
<dbReference type="EMBL" id="CP045725">
    <property type="protein sequence ID" value="QGF22856.1"/>
    <property type="molecule type" value="Genomic_DNA"/>
</dbReference>
<reference evidence="1 2" key="1">
    <citation type="submission" date="2019-10" db="EMBL/GenBank/DDBJ databases">
        <title>Genomic analysis of Raineyella sp. CBA3103.</title>
        <authorList>
            <person name="Roh S.W."/>
        </authorList>
    </citation>
    <scope>NUCLEOTIDE SEQUENCE [LARGE SCALE GENOMIC DNA]</scope>
    <source>
        <strain evidence="1 2">CBA3103</strain>
    </source>
</reference>
<dbReference type="InterPro" id="IPR021804">
    <property type="entry name" value="DUF3375"/>
</dbReference>
<name>A0A5Q2FEZ1_9ACTN</name>
<dbReference type="AlphaFoldDB" id="A0A5Q2FEZ1"/>
<protein>
    <submittedName>
        <fullName evidence="1">DUF3375 family protein</fullName>
    </submittedName>
</protein>
<dbReference type="Pfam" id="PF11855">
    <property type="entry name" value="DUF3375"/>
    <property type="match status" value="1"/>
</dbReference>
<proteinExistence type="predicted"/>
<dbReference type="Proteomes" id="UP000386847">
    <property type="component" value="Chromosome"/>
</dbReference>
<evidence type="ECO:0000313" key="1">
    <source>
        <dbReference type="EMBL" id="QGF22856.1"/>
    </source>
</evidence>
<organism evidence="1 2">
    <name type="scientific">Raineyella fluvialis</name>
    <dbReference type="NCBI Taxonomy" id="2662261"/>
    <lineage>
        <taxon>Bacteria</taxon>
        <taxon>Bacillati</taxon>
        <taxon>Actinomycetota</taxon>
        <taxon>Actinomycetes</taxon>
        <taxon>Propionibacteriales</taxon>
        <taxon>Propionibacteriaceae</taxon>
        <taxon>Raineyella</taxon>
    </lineage>
</organism>
<sequence length="460" mass="50217">MVGGAVVLRAPRTRPRAGLRRVVPSPGCRGAAGLRAAGEPHPAEHCRKWVDQDHWLVRSRDPEDGRLMYELSDNALRALRIVRDTSGESSTVSDSRLGSISDAVRRLADMASPDLDAHIARLDARIAELEERREALLAGDVRPATEEEMRRQFDEVRRLLASLPADFRQLTTMIERRHHAVAAGVSSTGTPKGAAVEEFLHEHDLLAQTPEGRAYRGFSDLLVSREAESLRSDIDLILDQEFAATTLSDNDRASLRTLMSSLLEEEHEVEAAYTRWTASLRRFLTRSSGGRHQRLLTLVDQVLEAGDELSRRSGRAMIEDVLGVGALDVRDMSQAALWQPSQEVKAHPLEALAPSGMLPEDRELMMVQAGTSTRAVASTVNDLVAAGPTTGAKVFAATPEACRRLVVLLGVLDLGLAHGRVDPGETERVTLITPSGRARDVLVPLVHFDGPLPLKDGGND</sequence>